<dbReference type="PANTHER" id="PTHR34071">
    <property type="entry name" value="5-NITROIMIDAZOLE ANTIBIOTICS RESISTANCE PROTEIN, NIMA-FAMILY-RELATED PROTEIN-RELATED"/>
    <property type="match status" value="1"/>
</dbReference>
<feature type="region of interest" description="Disordered" evidence="1">
    <location>
        <begin position="192"/>
        <end position="215"/>
    </location>
</feature>
<dbReference type="Pfam" id="PF12900">
    <property type="entry name" value="Pyridox_ox_2"/>
    <property type="match status" value="1"/>
</dbReference>
<dbReference type="RefSeq" id="WP_344600839.1">
    <property type="nucleotide sequence ID" value="NZ_BAAAHE010000004.1"/>
</dbReference>
<dbReference type="InterPro" id="IPR024747">
    <property type="entry name" value="Pyridox_Oxase-rel"/>
</dbReference>
<gene>
    <name evidence="2" type="ORF">GCM10009547_03020</name>
</gene>
<reference evidence="3" key="1">
    <citation type="journal article" date="2019" name="Int. J. Syst. Evol. Microbiol.">
        <title>The Global Catalogue of Microorganisms (GCM) 10K type strain sequencing project: providing services to taxonomists for standard genome sequencing and annotation.</title>
        <authorList>
            <consortium name="The Broad Institute Genomics Platform"/>
            <consortium name="The Broad Institute Genome Sequencing Center for Infectious Disease"/>
            <person name="Wu L."/>
            <person name="Ma J."/>
        </authorList>
    </citation>
    <scope>NUCLEOTIDE SEQUENCE [LARGE SCALE GENOMIC DNA]</scope>
    <source>
        <strain evidence="3">JCM 10671</strain>
    </source>
</reference>
<evidence type="ECO:0000313" key="3">
    <source>
        <dbReference type="Proteomes" id="UP001500957"/>
    </source>
</evidence>
<evidence type="ECO:0000256" key="1">
    <source>
        <dbReference type="SAM" id="MobiDB-lite"/>
    </source>
</evidence>
<accession>A0ABP3RCM8</accession>
<dbReference type="PANTHER" id="PTHR34071:SF2">
    <property type="entry name" value="FLAVIN-NUCLEOTIDE-BINDING PROTEIN"/>
    <property type="match status" value="1"/>
</dbReference>
<dbReference type="Proteomes" id="UP001500957">
    <property type="component" value="Unassembled WGS sequence"/>
</dbReference>
<dbReference type="EMBL" id="BAAAHE010000004">
    <property type="protein sequence ID" value="GAA0604606.1"/>
    <property type="molecule type" value="Genomic_DNA"/>
</dbReference>
<proteinExistence type="predicted"/>
<organism evidence="2 3">
    <name type="scientific">Sporichthya brevicatena</name>
    <dbReference type="NCBI Taxonomy" id="171442"/>
    <lineage>
        <taxon>Bacteria</taxon>
        <taxon>Bacillati</taxon>
        <taxon>Actinomycetota</taxon>
        <taxon>Actinomycetes</taxon>
        <taxon>Sporichthyales</taxon>
        <taxon>Sporichthyaceae</taxon>
        <taxon>Sporichthya</taxon>
    </lineage>
</organism>
<dbReference type="SUPFAM" id="SSF50475">
    <property type="entry name" value="FMN-binding split barrel"/>
    <property type="match status" value="1"/>
</dbReference>
<dbReference type="Gene3D" id="2.30.110.10">
    <property type="entry name" value="Electron Transport, Fmn-binding Protein, Chain A"/>
    <property type="match status" value="1"/>
</dbReference>
<sequence>MTEHFNPTARTRPNRLRDRVRDEVAAVHAILDGGPICHVGFAGPDGPSVLPTLHARIDDQLYLHGSTGSWMRRVENAPICVTVTCLDGLVLARSTFHHSMNYRCAVVFGTARTVTDTDEKLAALDALVERVSPGRSAEARGPNPRELAATLVLAVTIDEATAKIRTGGPNDDDEDMSLDVWAGVVPVRTVLGEPEPDGTPPRALPDGALAPVWTT</sequence>
<name>A0ABP3RCM8_9ACTN</name>
<dbReference type="InterPro" id="IPR012349">
    <property type="entry name" value="Split_barrel_FMN-bd"/>
</dbReference>
<keyword evidence="3" id="KW-1185">Reference proteome</keyword>
<evidence type="ECO:0000313" key="2">
    <source>
        <dbReference type="EMBL" id="GAA0604606.1"/>
    </source>
</evidence>
<protein>
    <submittedName>
        <fullName evidence="2">Pyridoxamine 5'-phosphate oxidase family protein</fullName>
    </submittedName>
</protein>
<comment type="caution">
    <text evidence="2">The sequence shown here is derived from an EMBL/GenBank/DDBJ whole genome shotgun (WGS) entry which is preliminary data.</text>
</comment>